<reference evidence="2" key="1">
    <citation type="submission" date="2025-08" db="UniProtKB">
        <authorList>
            <consortium name="Ensembl"/>
        </authorList>
    </citation>
    <scope>IDENTIFICATION</scope>
</reference>
<sequence>MWCFLPGAERQPSPGGSVAGVPSLGACWTHDQGSGRAEDRPQAPRIAQHTRVLSFLFIQKPQTRSTLPVFLQDQPQTTRTLSPRQPQHPSAPASRQPRPPHSSGPDLAEAAPVVGQASQTAGRASSRLGLCEQVFVSQGFRNAAFGACSGEWRLWALKGQPVSLGGQAGLTQGERTLSAHWCWPWAGVEPAGPPRNSPLSPGESPVKIPKILSK</sequence>
<protein>
    <submittedName>
        <fullName evidence="2">Uncharacterized protein</fullName>
    </submittedName>
</protein>
<feature type="region of interest" description="Disordered" evidence="1">
    <location>
        <begin position="75"/>
        <end position="118"/>
    </location>
</feature>
<dbReference type="Ensembl" id="ENSPTET00000036340.1">
    <property type="protein sequence ID" value="ENSPTEP00000025715.1"/>
    <property type="gene ID" value="ENSPTEG00000025965.1"/>
</dbReference>
<evidence type="ECO:0000313" key="3">
    <source>
        <dbReference type="Proteomes" id="UP000694416"/>
    </source>
</evidence>
<evidence type="ECO:0000313" key="2">
    <source>
        <dbReference type="Ensembl" id="ENSPTEP00000025715.1"/>
    </source>
</evidence>
<feature type="compositionally biased region" description="Polar residues" evidence="1">
    <location>
        <begin position="75"/>
        <end position="87"/>
    </location>
</feature>
<accession>A0A8C9HT95</accession>
<keyword evidence="3" id="KW-1185">Reference proteome</keyword>
<evidence type="ECO:0000256" key="1">
    <source>
        <dbReference type="SAM" id="MobiDB-lite"/>
    </source>
</evidence>
<reference evidence="2" key="2">
    <citation type="submission" date="2025-09" db="UniProtKB">
        <authorList>
            <consortium name="Ensembl"/>
        </authorList>
    </citation>
    <scope>IDENTIFICATION</scope>
</reference>
<dbReference type="Proteomes" id="UP000694416">
    <property type="component" value="Unplaced"/>
</dbReference>
<name>A0A8C9HT95_9PRIM</name>
<organism evidence="2 3">
    <name type="scientific">Piliocolobus tephrosceles</name>
    <name type="common">Ugandan red Colobus</name>
    <dbReference type="NCBI Taxonomy" id="591936"/>
    <lineage>
        <taxon>Eukaryota</taxon>
        <taxon>Metazoa</taxon>
        <taxon>Chordata</taxon>
        <taxon>Craniata</taxon>
        <taxon>Vertebrata</taxon>
        <taxon>Euteleostomi</taxon>
        <taxon>Mammalia</taxon>
        <taxon>Eutheria</taxon>
        <taxon>Euarchontoglires</taxon>
        <taxon>Primates</taxon>
        <taxon>Haplorrhini</taxon>
        <taxon>Catarrhini</taxon>
        <taxon>Cercopithecidae</taxon>
        <taxon>Colobinae</taxon>
        <taxon>Piliocolobus</taxon>
    </lineage>
</organism>
<dbReference type="AlphaFoldDB" id="A0A8C9HT95"/>
<feature type="region of interest" description="Disordered" evidence="1">
    <location>
        <begin position="190"/>
        <end position="214"/>
    </location>
</feature>
<proteinExistence type="predicted"/>